<dbReference type="InterPro" id="IPR042099">
    <property type="entry name" value="ANL_N_sf"/>
</dbReference>
<evidence type="ECO:0000256" key="2">
    <source>
        <dbReference type="ARBA" id="ARBA00022840"/>
    </source>
</evidence>
<dbReference type="InterPro" id="IPR045851">
    <property type="entry name" value="AMP-bd_C_sf"/>
</dbReference>
<dbReference type="Gene3D" id="3.40.50.12780">
    <property type="entry name" value="N-terminal domain of ligase-like"/>
    <property type="match status" value="1"/>
</dbReference>
<dbReference type="Proteomes" id="UP000316343">
    <property type="component" value="Unassembled WGS sequence"/>
</dbReference>
<dbReference type="InterPro" id="IPR000873">
    <property type="entry name" value="AMP-dep_synth/lig_dom"/>
</dbReference>
<sequence length="644" mass="70942">MSDGPNGHLTKTKPFKGIGEKLVNASETHADHSGERPIVDPGDAQWLQDIDGATNLVELFLMRADQKGDAPFLGRKQDGKWVTQSWAKTAEQVCLLAESLRGLGLNEGDRVAIVSENRPEWCVADIAVMAAGCISVPTYITNTERDHAHILDNSGARAVIVSTEKLLGPVVGAIGRTGIADHVIGIEDLHRKQSGSFDYHNWADLLTGDTKAARAAVDARIAGIAREDTACLIYTSGTGGAPRGVKQHHGSILCNIAGAAEILITDFGIEDERFLSFLPLSHAYEHTGGQYLPISVGAEIFYSEGLEKLASNIEETRPTIMVVVPRLFEVLRTRIMKQIEKQGKVANFMMDSALKISENSKDGKKRKRDRPLDFLVGKTLRPKIRQKFGGRIKAMVSGGAPLNPEVGNFFEAMGLTMLQGYGQTEAGPVMSCNRPAAGLKMDTVGPPMRGVEIKIAEDGEILCRGELVMHGYWRNDAETARTIQNGWLHTGDIGHLDEAGRIVITDRKKDMIVNDKGDNVAPQKIEGMLTLQPEIAQAMVSGDKRPYVVGLIVPDAEWALEWARANDEKYDLQALQDLPAFKQAVRKALDRTNSDLSVVEKVRKFEFADEAFSIENEEMTPSMKIRRHKIRDRYQDRIDGMYRP</sequence>
<dbReference type="EMBL" id="VHJK01000001">
    <property type="protein sequence ID" value="TRD11324.1"/>
    <property type="molecule type" value="Genomic_DNA"/>
</dbReference>
<feature type="domain" description="AMP-dependent synthetase/ligase" evidence="4">
    <location>
        <begin position="63"/>
        <end position="473"/>
    </location>
</feature>
<evidence type="ECO:0000259" key="4">
    <source>
        <dbReference type="Pfam" id="PF00501"/>
    </source>
</evidence>
<dbReference type="AlphaFoldDB" id="A0A547PBC5"/>
<dbReference type="Pfam" id="PF00501">
    <property type="entry name" value="AMP-binding"/>
    <property type="match status" value="1"/>
</dbReference>
<dbReference type="PANTHER" id="PTHR43272:SF33">
    <property type="entry name" value="AMP-BINDING DOMAIN-CONTAINING PROTEIN-RELATED"/>
    <property type="match status" value="1"/>
</dbReference>
<dbReference type="PANTHER" id="PTHR43272">
    <property type="entry name" value="LONG-CHAIN-FATTY-ACID--COA LIGASE"/>
    <property type="match status" value="1"/>
</dbReference>
<evidence type="ECO:0000256" key="1">
    <source>
        <dbReference type="ARBA" id="ARBA00022741"/>
    </source>
</evidence>
<dbReference type="GO" id="GO:0004467">
    <property type="term" value="F:long-chain fatty acid-CoA ligase activity"/>
    <property type="evidence" value="ECO:0007669"/>
    <property type="project" value="UniProtKB-EC"/>
</dbReference>
<gene>
    <name evidence="5" type="ORF">FGU71_05315</name>
</gene>
<dbReference type="GO" id="GO:0016020">
    <property type="term" value="C:membrane"/>
    <property type="evidence" value="ECO:0007669"/>
    <property type="project" value="TreeGrafter"/>
</dbReference>
<name>A0A547PBC5_9SPHN</name>
<evidence type="ECO:0000313" key="5">
    <source>
        <dbReference type="EMBL" id="TRD11324.1"/>
    </source>
</evidence>
<comment type="caution">
    <text evidence="5">The sequence shown here is derived from an EMBL/GenBank/DDBJ whole genome shotgun (WGS) entry which is preliminary data.</text>
</comment>
<evidence type="ECO:0000256" key="3">
    <source>
        <dbReference type="ARBA" id="ARBA00024484"/>
    </source>
</evidence>
<organism evidence="5 6">
    <name type="scientific">Erythrobacter insulae</name>
    <dbReference type="NCBI Taxonomy" id="2584124"/>
    <lineage>
        <taxon>Bacteria</taxon>
        <taxon>Pseudomonadati</taxon>
        <taxon>Pseudomonadota</taxon>
        <taxon>Alphaproteobacteria</taxon>
        <taxon>Sphingomonadales</taxon>
        <taxon>Erythrobacteraceae</taxon>
        <taxon>Erythrobacter/Porphyrobacter group</taxon>
        <taxon>Erythrobacter</taxon>
    </lineage>
</organism>
<dbReference type="Gene3D" id="3.30.300.30">
    <property type="match status" value="1"/>
</dbReference>
<keyword evidence="5" id="KW-0436">Ligase</keyword>
<keyword evidence="2" id="KW-0067">ATP-binding</keyword>
<dbReference type="SUPFAM" id="SSF56801">
    <property type="entry name" value="Acetyl-CoA synthetase-like"/>
    <property type="match status" value="1"/>
</dbReference>
<reference evidence="5 6" key="1">
    <citation type="submission" date="2019-06" db="EMBL/GenBank/DDBJ databases">
        <title>Erythrobacter insulae sp. nov., isolated from a tidal flat.</title>
        <authorList>
            <person name="Yoon J.-H."/>
        </authorList>
    </citation>
    <scope>NUCLEOTIDE SEQUENCE [LARGE SCALE GENOMIC DNA]</scope>
    <source>
        <strain evidence="5 6">JBTF-M21</strain>
    </source>
</reference>
<accession>A0A547PBC5</accession>
<keyword evidence="6" id="KW-1185">Reference proteome</keyword>
<protein>
    <submittedName>
        <fullName evidence="5">Long-chain fatty acid--CoA ligase</fullName>
    </submittedName>
</protein>
<comment type="catalytic activity">
    <reaction evidence="3">
        <text>a long-chain fatty acid + ATP + CoA = a long-chain fatty acyl-CoA + AMP + diphosphate</text>
        <dbReference type="Rhea" id="RHEA:15421"/>
        <dbReference type="ChEBI" id="CHEBI:30616"/>
        <dbReference type="ChEBI" id="CHEBI:33019"/>
        <dbReference type="ChEBI" id="CHEBI:57287"/>
        <dbReference type="ChEBI" id="CHEBI:57560"/>
        <dbReference type="ChEBI" id="CHEBI:83139"/>
        <dbReference type="ChEBI" id="CHEBI:456215"/>
        <dbReference type="EC" id="6.2.1.3"/>
    </reaction>
    <physiologicalReaction direction="left-to-right" evidence="3">
        <dbReference type="Rhea" id="RHEA:15422"/>
    </physiologicalReaction>
</comment>
<dbReference type="Pfam" id="PF23562">
    <property type="entry name" value="AMP-binding_C_3"/>
    <property type="match status" value="1"/>
</dbReference>
<dbReference type="OrthoDB" id="9803968at2"/>
<dbReference type="GO" id="GO:0005524">
    <property type="term" value="F:ATP binding"/>
    <property type="evidence" value="ECO:0007669"/>
    <property type="project" value="UniProtKB-KW"/>
</dbReference>
<dbReference type="CDD" id="cd05907">
    <property type="entry name" value="VL_LC_FACS_like"/>
    <property type="match status" value="1"/>
</dbReference>
<keyword evidence="1" id="KW-0547">Nucleotide-binding</keyword>
<evidence type="ECO:0000313" key="6">
    <source>
        <dbReference type="Proteomes" id="UP000316343"/>
    </source>
</evidence>
<proteinExistence type="predicted"/>